<feature type="domain" description="DUF7840" evidence="2">
    <location>
        <begin position="397"/>
        <end position="639"/>
    </location>
</feature>
<proteinExistence type="predicted"/>
<feature type="domain" description="DUF7843" evidence="3">
    <location>
        <begin position="23"/>
        <end position="100"/>
    </location>
</feature>
<evidence type="ECO:0000313" key="5">
    <source>
        <dbReference type="Proteomes" id="UP001150830"/>
    </source>
</evidence>
<dbReference type="Pfam" id="PF25222">
    <property type="entry name" value="DUF7840"/>
    <property type="match status" value="1"/>
</dbReference>
<keyword evidence="5" id="KW-1185">Reference proteome</keyword>
<protein>
    <submittedName>
        <fullName evidence="4">DUF4105 domain-containing protein</fullName>
    </submittedName>
</protein>
<dbReference type="Pfam" id="PF25225">
    <property type="entry name" value="DUF7843"/>
    <property type="match status" value="1"/>
</dbReference>
<name>A0A9X3IT86_9GAMM</name>
<evidence type="ECO:0000259" key="1">
    <source>
        <dbReference type="Pfam" id="PF13387"/>
    </source>
</evidence>
<dbReference type="InterPro" id="IPR057165">
    <property type="entry name" value="DUF7843"/>
</dbReference>
<sequence>MSIPVATCAEPTAVVITSQQAADLAASRQWQQLLHVRASALTGAEESRNRSPEFFLAADGGQDLAAELQADVSAFLQTGQAPDASAQCRFPARYHWLKQQLPTLPWQDQPCPEFEHWRDVIDAHALTLVFPASHINSPSSMYGHTLIRMDRAEGSSDLLAYSVNFAANADPDDNELVFSYKGLTGGYPGVVSVLPFMVKSREYRYMEYRDVIEYRLNLDQAEVDQFVRHTWELQNTWFDYYFFDENCSYRVLAMLDAASERLDTAHDFRWRTIPVDTVRALYQADAIESARYRPSASSQMLTMSEQALPGVISTAKQLVETDTDIETLLQALAAEQRLGQELMAQSQALELAHQYARYLSIRKKQGNPVLRARTIAMLSARSRRPPGIAFIEPEQPPVRDDQGHNTQRLQLALGETRSAGGSVVESGARDWLELGYRPAYHDILDPQPGFTEGAQIQMGHVRVRVSDGIGLRLQEFRVVDVLSLSERDEFFRPLSWGGAAGVLRPMAADGLQSFFDARFGYSWRLAGQARHSGVRGWALLNNRLTAGDELDGGWRLASGPELGLGGRWQLGGGELLGQLSGVWQPAWAGEDSRSRRLGLDLRWSQGVRWQLGLGWQRQLTDASAGTRAETESRMQWSWYF</sequence>
<evidence type="ECO:0000259" key="3">
    <source>
        <dbReference type="Pfam" id="PF25225"/>
    </source>
</evidence>
<dbReference type="RefSeq" id="WP_283174823.1">
    <property type="nucleotide sequence ID" value="NZ_JAPNOA010000056.1"/>
</dbReference>
<reference evidence="4" key="1">
    <citation type="submission" date="2022-11" db="EMBL/GenBank/DDBJ databases">
        <title>Parathalassolutuus dongxingensis gen. nov., sp. nov., a novel member of family Oceanospirillaceae isolated from a coastal shrimp pond in Guangxi, China.</title>
        <authorList>
            <person name="Chen H."/>
        </authorList>
    </citation>
    <scope>NUCLEOTIDE SEQUENCE</scope>
    <source>
        <strain evidence="4">G-43</strain>
    </source>
</reference>
<evidence type="ECO:0000259" key="2">
    <source>
        <dbReference type="Pfam" id="PF25222"/>
    </source>
</evidence>
<comment type="caution">
    <text evidence="4">The sequence shown here is derived from an EMBL/GenBank/DDBJ whole genome shotgun (WGS) entry which is preliminary data.</text>
</comment>
<dbReference type="Pfam" id="PF13387">
    <property type="entry name" value="Lnb_N"/>
    <property type="match status" value="1"/>
</dbReference>
<evidence type="ECO:0000313" key="4">
    <source>
        <dbReference type="EMBL" id="MCY0966621.1"/>
    </source>
</evidence>
<organism evidence="4 5">
    <name type="scientific">Parathalassolituus penaei</name>
    <dbReference type="NCBI Taxonomy" id="2997323"/>
    <lineage>
        <taxon>Bacteria</taxon>
        <taxon>Pseudomonadati</taxon>
        <taxon>Pseudomonadota</taxon>
        <taxon>Gammaproteobacteria</taxon>
        <taxon>Oceanospirillales</taxon>
        <taxon>Oceanospirillaceae</taxon>
        <taxon>Parathalassolituus</taxon>
    </lineage>
</organism>
<dbReference type="EMBL" id="JAPNOA010000056">
    <property type="protein sequence ID" value="MCY0966621.1"/>
    <property type="molecule type" value="Genomic_DNA"/>
</dbReference>
<dbReference type="InterPro" id="IPR057162">
    <property type="entry name" value="DUF7840"/>
</dbReference>
<gene>
    <name evidence="4" type="ORF">OUO13_15645</name>
</gene>
<accession>A0A9X3IT86</accession>
<dbReference type="InterPro" id="IPR025178">
    <property type="entry name" value="Lnb_N"/>
</dbReference>
<feature type="domain" description="Lnb N-terminal periplasmic" evidence="1">
    <location>
        <begin position="113"/>
        <end position="283"/>
    </location>
</feature>
<dbReference type="Proteomes" id="UP001150830">
    <property type="component" value="Unassembled WGS sequence"/>
</dbReference>
<dbReference type="AlphaFoldDB" id="A0A9X3IT86"/>